<gene>
    <name evidence="3" type="ORF">PR003_g24423</name>
</gene>
<dbReference type="SUPFAM" id="SSF53098">
    <property type="entry name" value="Ribonuclease H-like"/>
    <property type="match status" value="1"/>
</dbReference>
<accession>A0A6A4CWY7</accession>
<feature type="compositionally biased region" description="Polar residues" evidence="1">
    <location>
        <begin position="467"/>
        <end position="486"/>
    </location>
</feature>
<dbReference type="GO" id="GO:0003676">
    <property type="term" value="F:nucleic acid binding"/>
    <property type="evidence" value="ECO:0007669"/>
    <property type="project" value="InterPro"/>
</dbReference>
<protein>
    <recommendedName>
        <fullName evidence="2">RNase H type-1 domain-containing protein</fullName>
    </recommendedName>
</protein>
<evidence type="ECO:0000259" key="2">
    <source>
        <dbReference type="PROSITE" id="PS50879"/>
    </source>
</evidence>
<dbReference type="Proteomes" id="UP000434957">
    <property type="component" value="Unassembled WGS sequence"/>
</dbReference>
<evidence type="ECO:0000256" key="1">
    <source>
        <dbReference type="SAM" id="MobiDB-lite"/>
    </source>
</evidence>
<dbReference type="Pfam" id="PF13456">
    <property type="entry name" value="RVT_3"/>
    <property type="match status" value="1"/>
</dbReference>
<feature type="domain" description="RNase H type-1" evidence="2">
    <location>
        <begin position="189"/>
        <end position="321"/>
    </location>
</feature>
<organism evidence="3 4">
    <name type="scientific">Phytophthora rubi</name>
    <dbReference type="NCBI Taxonomy" id="129364"/>
    <lineage>
        <taxon>Eukaryota</taxon>
        <taxon>Sar</taxon>
        <taxon>Stramenopiles</taxon>
        <taxon>Oomycota</taxon>
        <taxon>Peronosporomycetes</taxon>
        <taxon>Peronosporales</taxon>
        <taxon>Peronosporaceae</taxon>
        <taxon>Phytophthora</taxon>
    </lineage>
</organism>
<feature type="compositionally biased region" description="Basic residues" evidence="1">
    <location>
        <begin position="561"/>
        <end position="579"/>
    </location>
</feature>
<feature type="compositionally biased region" description="Polar residues" evidence="1">
    <location>
        <begin position="7"/>
        <end position="26"/>
    </location>
</feature>
<feature type="compositionally biased region" description="Basic and acidic residues" evidence="1">
    <location>
        <begin position="172"/>
        <end position="187"/>
    </location>
</feature>
<dbReference type="PANTHER" id="PTHR46387:SF2">
    <property type="entry name" value="RIBONUCLEASE HI"/>
    <property type="match status" value="1"/>
</dbReference>
<evidence type="ECO:0000313" key="3">
    <source>
        <dbReference type="EMBL" id="KAE9293773.1"/>
    </source>
</evidence>
<feature type="region of interest" description="Disordered" evidence="1">
    <location>
        <begin position="1"/>
        <end position="68"/>
    </location>
</feature>
<dbReference type="PROSITE" id="PS50879">
    <property type="entry name" value="RNASE_H_1"/>
    <property type="match status" value="1"/>
</dbReference>
<reference evidence="3 4" key="1">
    <citation type="submission" date="2018-08" db="EMBL/GenBank/DDBJ databases">
        <title>Genomic investigation of the strawberry pathogen Phytophthora fragariae indicates pathogenicity is determined by transcriptional variation in three key races.</title>
        <authorList>
            <person name="Adams T.M."/>
            <person name="Armitage A.D."/>
            <person name="Sobczyk M.K."/>
            <person name="Bates H.J."/>
            <person name="Dunwell J.M."/>
            <person name="Nellist C.F."/>
            <person name="Harrison R.J."/>
        </authorList>
    </citation>
    <scope>NUCLEOTIDE SEQUENCE [LARGE SCALE GENOMIC DNA]</scope>
    <source>
        <strain evidence="3 4">SCRP333</strain>
    </source>
</reference>
<dbReference type="EMBL" id="QXFT01002742">
    <property type="protein sequence ID" value="KAE9293773.1"/>
    <property type="molecule type" value="Genomic_DNA"/>
</dbReference>
<keyword evidence="4" id="KW-1185">Reference proteome</keyword>
<dbReference type="CDD" id="cd09279">
    <property type="entry name" value="RNase_HI_like"/>
    <property type="match status" value="1"/>
</dbReference>
<feature type="region of interest" description="Disordered" evidence="1">
    <location>
        <begin position="155"/>
        <end position="187"/>
    </location>
</feature>
<proteinExistence type="predicted"/>
<evidence type="ECO:0000313" key="4">
    <source>
        <dbReference type="Proteomes" id="UP000434957"/>
    </source>
</evidence>
<sequence length="585" mass="63119">MADGTPQHAQLSNVKPAPQSSATPSPRRQAPGTDPAISVSVSALSGTTPPGTGTTREDRPAARPASPVGLVPVTWRDLASVVSGPRTPLASLAASDTAHDHGGNAVITTVAAAATDMATPHPVCDNLSTVGDPHPTDATAIDVDAVGPADMTHTTATVDPIQGSCRGRRHRQHDDTTHPGTKTRAEEHDSAKWLLRFDGACRGNPGPGGAGAALFDPSGKIVWTCAQYLPGYRTNNFAEYAGLLAGVSSAVHHGITHLRVEVDSTLVIEQVLGRWQCRGHSLLRMRRQVHAQLGQLAHYTLTHIDRVANHVADNLANAALNRKGTRTECGTHPRSDTPGCWTSGSAAARFTTNSEEATPVVRRSEATMSPDEQADIACRDGGEVFPVFDLDSGAVPQRRPILRLRQLTTAEMEKAEAAVEAVASTLAVKISDTDDWTIGEGYLTAMSARLYEALLPYSDAAVDRDTNGSTSGRRSQRPPRTQASSSQRRLDEALRRLEEQQRGAPDDRAAIKRARRKIGRIRTAIRRQEMRGHFRLREKACVEEILSSAEPPPPAPMPLGRQRRARQLRPRRPRARHNARSRERA</sequence>
<name>A0A6A4CWY7_9STRA</name>
<dbReference type="InterPro" id="IPR002156">
    <property type="entry name" value="RNaseH_domain"/>
</dbReference>
<feature type="region of interest" description="Disordered" evidence="1">
    <location>
        <begin position="462"/>
        <end position="490"/>
    </location>
</feature>
<dbReference type="Gene3D" id="3.30.420.10">
    <property type="entry name" value="Ribonuclease H-like superfamily/Ribonuclease H"/>
    <property type="match status" value="1"/>
</dbReference>
<dbReference type="PANTHER" id="PTHR46387">
    <property type="entry name" value="POLYNUCLEOTIDYL TRANSFERASE, RIBONUCLEASE H-LIKE SUPERFAMILY PROTEIN"/>
    <property type="match status" value="1"/>
</dbReference>
<dbReference type="AlphaFoldDB" id="A0A6A4CWY7"/>
<dbReference type="GO" id="GO:0004523">
    <property type="term" value="F:RNA-DNA hybrid ribonuclease activity"/>
    <property type="evidence" value="ECO:0007669"/>
    <property type="project" value="InterPro"/>
</dbReference>
<comment type="caution">
    <text evidence="3">The sequence shown here is derived from an EMBL/GenBank/DDBJ whole genome shotgun (WGS) entry which is preliminary data.</text>
</comment>
<dbReference type="InterPro" id="IPR012337">
    <property type="entry name" value="RNaseH-like_sf"/>
</dbReference>
<dbReference type="InterPro" id="IPR036397">
    <property type="entry name" value="RNaseH_sf"/>
</dbReference>
<feature type="region of interest" description="Disordered" evidence="1">
    <location>
        <begin position="545"/>
        <end position="585"/>
    </location>
</feature>